<evidence type="ECO:0000256" key="2">
    <source>
        <dbReference type="ARBA" id="ARBA00009520"/>
    </source>
</evidence>
<organism evidence="5 6">
    <name type="scientific">Phytophthora citrophthora</name>
    <dbReference type="NCBI Taxonomy" id="4793"/>
    <lineage>
        <taxon>Eukaryota</taxon>
        <taxon>Sar</taxon>
        <taxon>Stramenopiles</taxon>
        <taxon>Oomycota</taxon>
        <taxon>Peronosporomycetes</taxon>
        <taxon>Peronosporales</taxon>
        <taxon>Peronosporaceae</taxon>
        <taxon>Phytophthora</taxon>
    </lineage>
</organism>
<reference evidence="5" key="1">
    <citation type="submission" date="2023-08" db="EMBL/GenBank/DDBJ databases">
        <title>Reference Genome Resource for the Citrus Pathogen Phytophthora citrophthora.</title>
        <authorList>
            <person name="Moller H."/>
            <person name="Coetzee B."/>
            <person name="Rose L.J."/>
            <person name="Van Niekerk J.M."/>
        </authorList>
    </citation>
    <scope>NUCLEOTIDE SEQUENCE</scope>
    <source>
        <strain evidence="5">STE-U-9442</strain>
    </source>
</reference>
<name>A0AAD9GIB3_9STRA</name>
<keyword evidence="4" id="KW-0843">Virulence</keyword>
<proteinExistence type="inferred from homology"/>
<dbReference type="PANTHER" id="PTHR33657">
    <property type="entry name" value="DOMAIN PROTEIN, PUTATIVE (AFU_ORTHOLOGUE AFUA_5G00600)-RELATED"/>
    <property type="match status" value="1"/>
</dbReference>
<dbReference type="EMBL" id="JASMQC010000017">
    <property type="protein sequence ID" value="KAK1939026.1"/>
    <property type="molecule type" value="Genomic_DNA"/>
</dbReference>
<dbReference type="InterPro" id="IPR008701">
    <property type="entry name" value="NPP1"/>
</dbReference>
<dbReference type="AlphaFoldDB" id="A0AAD9GIB3"/>
<comment type="subcellular location">
    <subcellularLocation>
        <location evidence="1">Secreted</location>
    </subcellularLocation>
</comment>
<sequence>MEAPAYVHLRLQHVPQAFDLGKPYLTFSSVDGENQDLIMWEQLTDAARTALNDEKSFGEAEIPFSEEYYETHLDKAWPL</sequence>
<dbReference type="PANTHER" id="PTHR33657:SF8">
    <property type="entry name" value="DOMAIN PROTEIN, PUTATIVE (AFU_ORTHOLOGUE AFUA_5G00600)-RELATED"/>
    <property type="match status" value="1"/>
</dbReference>
<evidence type="ECO:0008006" key="7">
    <source>
        <dbReference type="Google" id="ProtNLM"/>
    </source>
</evidence>
<protein>
    <recommendedName>
        <fullName evidence="7">Necrosis inducing-like protein NPP1 type</fullName>
    </recommendedName>
</protein>
<evidence type="ECO:0000256" key="4">
    <source>
        <dbReference type="ARBA" id="ARBA00023026"/>
    </source>
</evidence>
<comment type="similarity">
    <text evidence="2">Belongs to the Necrosis inducing protein (NPP1) family.</text>
</comment>
<accession>A0AAD9GIB3</accession>
<dbReference type="Pfam" id="PF05630">
    <property type="entry name" value="NPP1"/>
    <property type="match status" value="1"/>
</dbReference>
<dbReference type="GO" id="GO:0005576">
    <property type="term" value="C:extracellular region"/>
    <property type="evidence" value="ECO:0007669"/>
    <property type="project" value="UniProtKB-SubCell"/>
</dbReference>
<evidence type="ECO:0000256" key="1">
    <source>
        <dbReference type="ARBA" id="ARBA00004613"/>
    </source>
</evidence>
<comment type="caution">
    <text evidence="5">The sequence shown here is derived from an EMBL/GenBank/DDBJ whole genome shotgun (WGS) entry which is preliminary data.</text>
</comment>
<keyword evidence="3" id="KW-0964">Secreted</keyword>
<evidence type="ECO:0000256" key="3">
    <source>
        <dbReference type="ARBA" id="ARBA00022525"/>
    </source>
</evidence>
<gene>
    <name evidence="5" type="ORF">P3T76_009101</name>
</gene>
<keyword evidence="6" id="KW-1185">Reference proteome</keyword>
<evidence type="ECO:0000313" key="6">
    <source>
        <dbReference type="Proteomes" id="UP001259832"/>
    </source>
</evidence>
<evidence type="ECO:0000313" key="5">
    <source>
        <dbReference type="EMBL" id="KAK1939026.1"/>
    </source>
</evidence>
<dbReference type="Proteomes" id="UP001259832">
    <property type="component" value="Unassembled WGS sequence"/>
</dbReference>